<dbReference type="EnsemblPlants" id="KQJ93089">
    <property type="protein sequence ID" value="KQJ93089"/>
    <property type="gene ID" value="BRADI_3g02705v3"/>
</dbReference>
<dbReference type="EMBL" id="CM000882">
    <property type="protein sequence ID" value="KQJ93089.1"/>
    <property type="molecule type" value="Genomic_DNA"/>
</dbReference>
<dbReference type="InterPro" id="IPR036047">
    <property type="entry name" value="F-box-like_dom_sf"/>
</dbReference>
<evidence type="ECO:0000259" key="2">
    <source>
        <dbReference type="Pfam" id="PF03478"/>
    </source>
</evidence>
<dbReference type="Pfam" id="PF03478">
    <property type="entry name" value="Beta-prop_KIB1-4"/>
    <property type="match status" value="1"/>
</dbReference>
<accession>A0A0Q3PUG9</accession>
<reference evidence="4" key="3">
    <citation type="submission" date="2018-08" db="UniProtKB">
        <authorList>
            <consortium name="EnsemblPlants"/>
        </authorList>
    </citation>
    <scope>IDENTIFICATION</scope>
    <source>
        <strain evidence="4">cv. Bd21</strain>
    </source>
</reference>
<dbReference type="SUPFAM" id="SSF81383">
    <property type="entry name" value="F-box domain"/>
    <property type="match status" value="1"/>
</dbReference>
<proteinExistence type="predicted"/>
<organism evidence="3">
    <name type="scientific">Brachypodium distachyon</name>
    <name type="common">Purple false brome</name>
    <name type="synonym">Trachynia distachya</name>
    <dbReference type="NCBI Taxonomy" id="15368"/>
    <lineage>
        <taxon>Eukaryota</taxon>
        <taxon>Viridiplantae</taxon>
        <taxon>Streptophyta</taxon>
        <taxon>Embryophyta</taxon>
        <taxon>Tracheophyta</taxon>
        <taxon>Spermatophyta</taxon>
        <taxon>Magnoliopsida</taxon>
        <taxon>Liliopsida</taxon>
        <taxon>Poales</taxon>
        <taxon>Poaceae</taxon>
        <taxon>BOP clade</taxon>
        <taxon>Pooideae</taxon>
        <taxon>Stipodae</taxon>
        <taxon>Brachypodieae</taxon>
        <taxon>Brachypodium</taxon>
    </lineage>
</organism>
<dbReference type="Gramene" id="KQJ93089">
    <property type="protein sequence ID" value="KQJ93089"/>
    <property type="gene ID" value="BRADI_3g02705v3"/>
</dbReference>
<dbReference type="InterPro" id="IPR011044">
    <property type="entry name" value="Quino_amine_DH_bsu"/>
</dbReference>
<dbReference type="InterPro" id="IPR005174">
    <property type="entry name" value="KIB1-4_b-propeller"/>
</dbReference>
<feature type="domain" description="KIB1-4 beta-propeller" evidence="2">
    <location>
        <begin position="89"/>
        <end position="340"/>
    </location>
</feature>
<keyword evidence="5" id="KW-1185">Reference proteome</keyword>
<dbReference type="Gene3D" id="1.20.1280.50">
    <property type="match status" value="1"/>
</dbReference>
<gene>
    <name evidence="3" type="ORF">BRADI_3g02705v3</name>
</gene>
<name>A0A0Q3PUG9_BRADI</name>
<dbReference type="SUPFAM" id="SSF50969">
    <property type="entry name" value="YVTN repeat-like/Quinoprotein amine dehydrogenase"/>
    <property type="match status" value="1"/>
</dbReference>
<evidence type="ECO:0000259" key="1">
    <source>
        <dbReference type="Pfam" id="PF00646"/>
    </source>
</evidence>
<evidence type="ECO:0000313" key="3">
    <source>
        <dbReference type="EMBL" id="KQJ93089.1"/>
    </source>
</evidence>
<dbReference type="OrthoDB" id="1937564at2759"/>
<feature type="domain" description="F-box" evidence="1">
    <location>
        <begin position="25"/>
        <end position="62"/>
    </location>
</feature>
<dbReference type="AlphaFoldDB" id="A0A0Q3PUG9"/>
<reference evidence="3" key="2">
    <citation type="submission" date="2017-06" db="EMBL/GenBank/DDBJ databases">
        <title>WGS assembly of Brachypodium distachyon.</title>
        <authorList>
            <consortium name="The International Brachypodium Initiative"/>
            <person name="Lucas S."/>
            <person name="Harmon-Smith M."/>
            <person name="Lail K."/>
            <person name="Tice H."/>
            <person name="Grimwood J."/>
            <person name="Bruce D."/>
            <person name="Barry K."/>
            <person name="Shu S."/>
            <person name="Lindquist E."/>
            <person name="Wang M."/>
            <person name="Pitluck S."/>
            <person name="Vogel J.P."/>
            <person name="Garvin D.F."/>
            <person name="Mockler T.C."/>
            <person name="Schmutz J."/>
            <person name="Rokhsar D."/>
            <person name="Bevan M.W."/>
        </authorList>
    </citation>
    <scope>NUCLEOTIDE SEQUENCE</scope>
    <source>
        <strain evidence="3">Bd21</strain>
    </source>
</reference>
<protein>
    <submittedName>
        <fullName evidence="3 4">Uncharacterized protein</fullName>
    </submittedName>
</protein>
<sequence>MENLTARPSKRMRRSQPAAWAAGGWSDLASELCGVILSRVPSLADRARFRCVCRQWRHAAKQQWWLLPPPFPWLFPTASDDDDRRRRRFVSLPDGATHHIAVPQINLDQYPTCEAFGEWLHFPNAETGTHLLVNPLVPSGSGATTIELPPMKLLKLVVCPGGDLVAAIACPSGSWSWSGVLRAPPRAAGLLLDIALHGNELYALYGRTTLYAYGLDDCEPRCVIADPRPITEAEERFIALHHYDIRYFLVPGGGGGGKKLLLVRSEGESFVVFEADGGTGRWSEVAGLDDGEALFVSANCSGALPVYGGAGNCVFFVWESPRPRYHWSVDRSGRSFRVYDMSTKTIRDAIVSPLKSHGCHTTGSWLFPSLLP</sequence>
<evidence type="ECO:0000313" key="4">
    <source>
        <dbReference type="EnsemblPlants" id="KQJ93089"/>
    </source>
</evidence>
<reference evidence="3 4" key="1">
    <citation type="journal article" date="2010" name="Nature">
        <title>Genome sequencing and analysis of the model grass Brachypodium distachyon.</title>
        <authorList>
            <consortium name="International Brachypodium Initiative"/>
        </authorList>
    </citation>
    <scope>NUCLEOTIDE SEQUENCE [LARGE SCALE GENOMIC DNA]</scope>
    <source>
        <strain evidence="3 4">Bd21</strain>
    </source>
</reference>
<dbReference type="InParanoid" id="A0A0Q3PUG9"/>
<evidence type="ECO:0000313" key="5">
    <source>
        <dbReference type="Proteomes" id="UP000008810"/>
    </source>
</evidence>
<dbReference type="Proteomes" id="UP000008810">
    <property type="component" value="Chromosome 3"/>
</dbReference>
<dbReference type="Pfam" id="PF00646">
    <property type="entry name" value="F-box"/>
    <property type="match status" value="1"/>
</dbReference>
<dbReference type="InterPro" id="IPR001810">
    <property type="entry name" value="F-box_dom"/>
</dbReference>
<dbReference type="PANTHER" id="PTHR33110">
    <property type="entry name" value="F-BOX/KELCH-REPEAT PROTEIN-RELATED"/>
    <property type="match status" value="1"/>
</dbReference>
<dbReference type="PANTHER" id="PTHR33110:SF115">
    <property type="entry name" value="OS02G0129200 PROTEIN"/>
    <property type="match status" value="1"/>
</dbReference>